<reference evidence="2 3" key="1">
    <citation type="submission" date="2012-05" db="EMBL/GenBank/DDBJ databases">
        <authorList>
            <person name="Weinstock G."/>
            <person name="Sodergren E."/>
            <person name="Lobos E.A."/>
            <person name="Fulton L."/>
            <person name="Fulton R."/>
            <person name="Courtney L."/>
            <person name="Fronick C."/>
            <person name="O'Laughlin M."/>
            <person name="Godfrey J."/>
            <person name="Wilson R.M."/>
            <person name="Miner T."/>
            <person name="Farmer C."/>
            <person name="Delehaunty K."/>
            <person name="Cordes M."/>
            <person name="Minx P."/>
            <person name="Tomlinson C."/>
            <person name="Chen J."/>
            <person name="Wollam A."/>
            <person name="Pepin K.H."/>
            <person name="Bhonagiri V."/>
            <person name="Zhang X."/>
            <person name="Suruliraj S."/>
            <person name="Warren W."/>
            <person name="Mitreva M."/>
            <person name="Mardis E.R."/>
            <person name="Wilson R.K."/>
        </authorList>
    </citation>
    <scope>NUCLEOTIDE SEQUENCE [LARGE SCALE GENOMIC DNA]</scope>
    <source>
        <strain evidence="2 3">DSM 1785</strain>
    </source>
</reference>
<dbReference type="AlphaFoldDB" id="L1QPJ1"/>
<keyword evidence="2" id="KW-0808">Transferase</keyword>
<keyword evidence="3" id="KW-1185">Reference proteome</keyword>
<dbReference type="InterPro" id="IPR001173">
    <property type="entry name" value="Glyco_trans_2-like"/>
</dbReference>
<comment type="caution">
    <text evidence="2">The sequence shown here is derived from an EMBL/GenBank/DDBJ whole genome shotgun (WGS) entry which is preliminary data.</text>
</comment>
<feature type="domain" description="Glycosyltransferase 2-like" evidence="1">
    <location>
        <begin position="8"/>
        <end position="158"/>
    </location>
</feature>
<gene>
    <name evidence="2" type="ORF">HMPREF0216_00194</name>
</gene>
<dbReference type="STRING" id="545697.HMPREF0216_00194"/>
<accession>L1QPJ1</accession>
<dbReference type="GO" id="GO:0016758">
    <property type="term" value="F:hexosyltransferase activity"/>
    <property type="evidence" value="ECO:0007669"/>
    <property type="project" value="UniProtKB-ARBA"/>
</dbReference>
<dbReference type="Gene3D" id="3.90.550.10">
    <property type="entry name" value="Spore Coat Polysaccharide Biosynthesis Protein SpsA, Chain A"/>
    <property type="match status" value="1"/>
</dbReference>
<dbReference type="PANTHER" id="PTHR22916:SF3">
    <property type="entry name" value="UDP-GLCNAC:BETAGAL BETA-1,3-N-ACETYLGLUCOSAMINYLTRANSFERASE-LIKE PROTEIN 1"/>
    <property type="match status" value="1"/>
</dbReference>
<dbReference type="InterPro" id="IPR029044">
    <property type="entry name" value="Nucleotide-diphossugar_trans"/>
</dbReference>
<evidence type="ECO:0000313" key="3">
    <source>
        <dbReference type="Proteomes" id="UP000010420"/>
    </source>
</evidence>
<evidence type="ECO:0000259" key="1">
    <source>
        <dbReference type="Pfam" id="PF00535"/>
    </source>
</evidence>
<dbReference type="OrthoDB" id="9815829at2"/>
<organism evidence="2 3">
    <name type="scientific">Clostridium celatum DSM 1785</name>
    <dbReference type="NCBI Taxonomy" id="545697"/>
    <lineage>
        <taxon>Bacteria</taxon>
        <taxon>Bacillati</taxon>
        <taxon>Bacillota</taxon>
        <taxon>Clostridia</taxon>
        <taxon>Eubacteriales</taxon>
        <taxon>Clostridiaceae</taxon>
        <taxon>Clostridium</taxon>
    </lineage>
</organism>
<dbReference type="Proteomes" id="UP000010420">
    <property type="component" value="Unassembled WGS sequence"/>
</dbReference>
<dbReference type="eggNOG" id="COG1215">
    <property type="taxonomic scope" value="Bacteria"/>
</dbReference>
<dbReference type="PATRIC" id="fig|545697.3.peg.191"/>
<dbReference type="HOGENOM" id="CLU_025996_0_4_9"/>
<protein>
    <submittedName>
        <fullName evidence="2">Glycosyltransferase, group 2 family protein</fullName>
    </submittedName>
</protein>
<dbReference type="SUPFAM" id="SSF53448">
    <property type="entry name" value="Nucleotide-diphospho-sugar transferases"/>
    <property type="match status" value="1"/>
</dbReference>
<dbReference type="PANTHER" id="PTHR22916">
    <property type="entry name" value="GLYCOSYLTRANSFERASE"/>
    <property type="match status" value="1"/>
</dbReference>
<name>L1QPJ1_9CLOT</name>
<evidence type="ECO:0000313" key="2">
    <source>
        <dbReference type="EMBL" id="EKY29487.1"/>
    </source>
</evidence>
<proteinExistence type="predicted"/>
<sequence length="304" mass="35436">MMNNNFVSVIMSTYNEPLDWIRKAIESILNQTYKNIEFIIVCDNPQNKGLIILLDEYKKRDNRIKLIYNEINIGLTASLNKAIKVTSGKYIARMDSDDIADSLRLEKQLKYLVENGLDLIGSGVTCIGEDEKVITTLNKFPKENEKFKKKILYNNCMPHPTWFGKTEVFKSLDGYRDVNYAEDYDFILRAVYKGFKLGNINEVLIQYRMRESSISNKNGLKQFITSKQLVEAYKNNYILDFKRLSKEIYYKLCDLSTEEIDKYLESSKLFSKGVESLNPISLIKSVSISKYYRKKVICYVRGMF</sequence>
<dbReference type="EMBL" id="AMEZ01000007">
    <property type="protein sequence ID" value="EKY29487.1"/>
    <property type="molecule type" value="Genomic_DNA"/>
</dbReference>
<dbReference type="Pfam" id="PF00535">
    <property type="entry name" value="Glycos_transf_2"/>
    <property type="match status" value="1"/>
</dbReference>